<protein>
    <recommendedName>
        <fullName evidence="5">C2H2-type domain-containing protein</fullName>
    </recommendedName>
</protein>
<evidence type="ECO:0000313" key="6">
    <source>
        <dbReference type="EMBL" id="KAF2261807.1"/>
    </source>
</evidence>
<keyword evidence="3" id="KW-0862">Zinc</keyword>
<dbReference type="InterPro" id="IPR013087">
    <property type="entry name" value="Znf_C2H2_type"/>
</dbReference>
<dbReference type="Proteomes" id="UP000800093">
    <property type="component" value="Unassembled WGS sequence"/>
</dbReference>
<comment type="caution">
    <text evidence="6">The sequence shown here is derived from an EMBL/GenBank/DDBJ whole genome shotgun (WGS) entry which is preliminary data.</text>
</comment>
<organism evidence="6 7">
    <name type="scientific">Lojkania enalia</name>
    <dbReference type="NCBI Taxonomy" id="147567"/>
    <lineage>
        <taxon>Eukaryota</taxon>
        <taxon>Fungi</taxon>
        <taxon>Dikarya</taxon>
        <taxon>Ascomycota</taxon>
        <taxon>Pezizomycotina</taxon>
        <taxon>Dothideomycetes</taxon>
        <taxon>Pleosporomycetidae</taxon>
        <taxon>Pleosporales</taxon>
        <taxon>Pleosporales incertae sedis</taxon>
        <taxon>Lojkania</taxon>
    </lineage>
</organism>
<sequence>MIDVQDHVIIQPNTFDHRYALEDTDPLVLQSLEEAPLKEELPVPVKEEPSDHEDTKPLRKIHVTRTGGKRVKKEARTGGASKKYIKEQRLPGGGRFILELEEGISAVNENGRDVFRRVYGSPREKKYCTELVNGRICGRAFVRPEHLKRHQKTHSDERNFGCVICSRKFGRNDNYQEHYWTHVKQPGKKNGRNFKFSLEAVEEKVGDIKLIEKLRSKWRKEVEKKSAKRIARR</sequence>
<evidence type="ECO:0000256" key="3">
    <source>
        <dbReference type="ARBA" id="ARBA00022833"/>
    </source>
</evidence>
<name>A0A9P4N0X5_9PLEO</name>
<dbReference type="SUPFAM" id="SSF57667">
    <property type="entry name" value="beta-beta-alpha zinc fingers"/>
    <property type="match status" value="1"/>
</dbReference>
<gene>
    <name evidence="6" type="ORF">CC78DRAFT_469449</name>
</gene>
<keyword evidence="7" id="KW-1185">Reference proteome</keyword>
<evidence type="ECO:0000259" key="5">
    <source>
        <dbReference type="PROSITE" id="PS50157"/>
    </source>
</evidence>
<keyword evidence="2 4" id="KW-0863">Zinc-finger</keyword>
<dbReference type="PROSITE" id="PS00028">
    <property type="entry name" value="ZINC_FINGER_C2H2_1"/>
    <property type="match status" value="1"/>
</dbReference>
<feature type="domain" description="C2H2-type" evidence="5">
    <location>
        <begin position="126"/>
        <end position="159"/>
    </location>
</feature>
<proteinExistence type="predicted"/>
<dbReference type="PANTHER" id="PTHR23235:SF120">
    <property type="entry name" value="KRUPPEL-LIKE FACTOR 15"/>
    <property type="match status" value="1"/>
</dbReference>
<evidence type="ECO:0000313" key="7">
    <source>
        <dbReference type="Proteomes" id="UP000800093"/>
    </source>
</evidence>
<feature type="domain" description="C2H2-type" evidence="5">
    <location>
        <begin position="160"/>
        <end position="187"/>
    </location>
</feature>
<dbReference type="GO" id="GO:0000981">
    <property type="term" value="F:DNA-binding transcription factor activity, RNA polymerase II-specific"/>
    <property type="evidence" value="ECO:0007669"/>
    <property type="project" value="TreeGrafter"/>
</dbReference>
<dbReference type="PANTHER" id="PTHR23235">
    <property type="entry name" value="KRUEPPEL-LIKE TRANSCRIPTION FACTOR"/>
    <property type="match status" value="1"/>
</dbReference>
<reference evidence="7" key="1">
    <citation type="journal article" date="2020" name="Stud. Mycol.">
        <title>101 Dothideomycetes genomes: A test case for predicting lifestyles and emergence of pathogens.</title>
        <authorList>
            <person name="Haridas S."/>
            <person name="Albert R."/>
            <person name="Binder M."/>
            <person name="Bloem J."/>
            <person name="LaButti K."/>
            <person name="Salamov A."/>
            <person name="Andreopoulos B."/>
            <person name="Baker S."/>
            <person name="Barry K."/>
            <person name="Bills G."/>
            <person name="Bluhm B."/>
            <person name="Cannon C."/>
            <person name="Castanera R."/>
            <person name="Culley D."/>
            <person name="Daum C."/>
            <person name="Ezra D."/>
            <person name="Gonzalez J."/>
            <person name="Henrissat B."/>
            <person name="Kuo A."/>
            <person name="Liang C."/>
            <person name="Lipzen A."/>
            <person name="Lutzoni F."/>
            <person name="Magnuson J."/>
            <person name="Mondo S."/>
            <person name="Nolan M."/>
            <person name="Ohm R."/>
            <person name="Pangilinan J."/>
            <person name="Park H.-J."/>
            <person name="Ramirez L."/>
            <person name="Alfaro M."/>
            <person name="Sun H."/>
            <person name="Tritt A."/>
            <person name="Yoshinaga Y."/>
            <person name="Zwiers L.-H."/>
            <person name="Turgeon B."/>
            <person name="Goodwin S."/>
            <person name="Spatafora J."/>
            <person name="Crous P."/>
            <person name="Grigoriev I."/>
        </authorList>
    </citation>
    <scope>NUCLEOTIDE SEQUENCE [LARGE SCALE GENOMIC DNA]</scope>
    <source>
        <strain evidence="7">CBS 304.66</strain>
    </source>
</reference>
<dbReference type="InterPro" id="IPR036236">
    <property type="entry name" value="Znf_C2H2_sf"/>
</dbReference>
<dbReference type="Gene3D" id="3.30.160.60">
    <property type="entry name" value="Classic Zinc Finger"/>
    <property type="match status" value="2"/>
</dbReference>
<dbReference type="Pfam" id="PF00096">
    <property type="entry name" value="zf-C2H2"/>
    <property type="match status" value="1"/>
</dbReference>
<evidence type="ECO:0000256" key="2">
    <source>
        <dbReference type="ARBA" id="ARBA00022771"/>
    </source>
</evidence>
<evidence type="ECO:0000256" key="4">
    <source>
        <dbReference type="PROSITE-ProRule" id="PRU00042"/>
    </source>
</evidence>
<dbReference type="EMBL" id="ML986650">
    <property type="protein sequence ID" value="KAF2261807.1"/>
    <property type="molecule type" value="Genomic_DNA"/>
</dbReference>
<evidence type="ECO:0000256" key="1">
    <source>
        <dbReference type="ARBA" id="ARBA00022723"/>
    </source>
</evidence>
<dbReference type="GO" id="GO:0008270">
    <property type="term" value="F:zinc ion binding"/>
    <property type="evidence" value="ECO:0007669"/>
    <property type="project" value="UniProtKB-KW"/>
</dbReference>
<dbReference type="PROSITE" id="PS50157">
    <property type="entry name" value="ZINC_FINGER_C2H2_2"/>
    <property type="match status" value="2"/>
</dbReference>
<dbReference type="AlphaFoldDB" id="A0A9P4N0X5"/>
<accession>A0A9P4N0X5</accession>
<dbReference type="GO" id="GO:0000978">
    <property type="term" value="F:RNA polymerase II cis-regulatory region sequence-specific DNA binding"/>
    <property type="evidence" value="ECO:0007669"/>
    <property type="project" value="TreeGrafter"/>
</dbReference>
<keyword evidence="1" id="KW-0479">Metal-binding</keyword>
<dbReference type="OrthoDB" id="10018191at2759"/>